<protein>
    <submittedName>
        <fullName evidence="2">Uncharacterized protein</fullName>
    </submittedName>
</protein>
<comment type="caution">
    <text evidence="2">The sequence shown here is derived from an EMBL/GenBank/DDBJ whole genome shotgun (WGS) entry which is preliminary data.</text>
</comment>
<feature type="compositionally biased region" description="Basic and acidic residues" evidence="1">
    <location>
        <begin position="100"/>
        <end position="110"/>
    </location>
</feature>
<evidence type="ECO:0000256" key="1">
    <source>
        <dbReference type="SAM" id="MobiDB-lite"/>
    </source>
</evidence>
<feature type="compositionally biased region" description="Polar residues" evidence="1">
    <location>
        <begin position="37"/>
        <end position="46"/>
    </location>
</feature>
<name>A0A3R7IHI1_9EURO</name>
<dbReference type="EMBL" id="NIDN02000042">
    <property type="protein sequence ID" value="RLL98915.1"/>
    <property type="molecule type" value="Genomic_DNA"/>
</dbReference>
<evidence type="ECO:0000313" key="3">
    <source>
        <dbReference type="Proteomes" id="UP000215289"/>
    </source>
</evidence>
<dbReference type="AlphaFoldDB" id="A0A3R7IHI1"/>
<dbReference type="OrthoDB" id="5356974at2759"/>
<sequence>MAPCSAEKQAIPDVHTPSNKKPERNTRWFLPPPSHGIQVQQRSGRNNPVEFSEMARPNVPATDQAVYGGYKDKWAALPDSTDAWLARARKMAEVVAQDAPQRDQDNKSPRGEVALLKPSGLLKPLEPKKSIGMLVGYQLFWSTTTNVVRTAEQADPASTSASPLAPSIRSQVYYHVHALLALRWGQQEAATYEFHILEWYGNFVAHLREKHWQTERAIDFQLCTSVILGL</sequence>
<feature type="region of interest" description="Disordered" evidence="1">
    <location>
        <begin position="1"/>
        <end position="57"/>
    </location>
</feature>
<organism evidence="2 3">
    <name type="scientific">Aspergillus turcosus</name>
    <dbReference type="NCBI Taxonomy" id="1245748"/>
    <lineage>
        <taxon>Eukaryota</taxon>
        <taxon>Fungi</taxon>
        <taxon>Dikarya</taxon>
        <taxon>Ascomycota</taxon>
        <taxon>Pezizomycotina</taxon>
        <taxon>Eurotiomycetes</taxon>
        <taxon>Eurotiomycetidae</taxon>
        <taxon>Eurotiales</taxon>
        <taxon>Aspergillaceae</taxon>
        <taxon>Aspergillus</taxon>
        <taxon>Aspergillus subgen. Fumigati</taxon>
    </lineage>
</organism>
<dbReference type="InterPro" id="IPR037069">
    <property type="entry name" value="AcylCoA_DH/ox_N_sf"/>
</dbReference>
<reference evidence="2 3" key="1">
    <citation type="submission" date="2018-08" db="EMBL/GenBank/DDBJ databases">
        <title>Draft genome sequences of two Aspergillus turcosus clinical strains isolated from bronchoalveolar lavage fluid: one azole-susceptible and the other azole-resistant.</title>
        <authorList>
            <person name="Parent-Michaud M."/>
            <person name="Dufresne P.J."/>
            <person name="Fournier E."/>
            <person name="Martineau C."/>
            <person name="Moreira S."/>
            <person name="Perkins V."/>
            <person name="De Repentigny L."/>
            <person name="Dufresne S.F."/>
        </authorList>
    </citation>
    <scope>NUCLEOTIDE SEQUENCE [LARGE SCALE GENOMIC DNA]</scope>
    <source>
        <strain evidence="2">HMR AF 1038</strain>
    </source>
</reference>
<proteinExistence type="predicted"/>
<evidence type="ECO:0000313" key="2">
    <source>
        <dbReference type="EMBL" id="RLL98915.1"/>
    </source>
</evidence>
<gene>
    <name evidence="2" type="ORF">CFD26_106037</name>
</gene>
<dbReference type="GO" id="GO:0050660">
    <property type="term" value="F:flavin adenine dinucleotide binding"/>
    <property type="evidence" value="ECO:0007669"/>
    <property type="project" value="InterPro"/>
</dbReference>
<accession>A0A3R7IHI1</accession>
<feature type="region of interest" description="Disordered" evidence="1">
    <location>
        <begin position="95"/>
        <end position="114"/>
    </location>
</feature>
<dbReference type="GO" id="GO:0016627">
    <property type="term" value="F:oxidoreductase activity, acting on the CH-CH group of donors"/>
    <property type="evidence" value="ECO:0007669"/>
    <property type="project" value="InterPro"/>
</dbReference>
<dbReference type="Gene3D" id="1.10.540.10">
    <property type="entry name" value="Acyl-CoA dehydrogenase/oxidase, N-terminal domain"/>
    <property type="match status" value="1"/>
</dbReference>
<dbReference type="STRING" id="1245748.A0A3R7IHI1"/>
<keyword evidence="3" id="KW-1185">Reference proteome</keyword>
<dbReference type="Proteomes" id="UP000215289">
    <property type="component" value="Unassembled WGS sequence"/>
</dbReference>